<comment type="caution">
    <text evidence="1">The sequence shown here is derived from an EMBL/GenBank/DDBJ whole genome shotgun (WGS) entry which is preliminary data.</text>
</comment>
<organism evidence="1 2">
    <name type="scientific">Kickxella alabastrina</name>
    <dbReference type="NCBI Taxonomy" id="61397"/>
    <lineage>
        <taxon>Eukaryota</taxon>
        <taxon>Fungi</taxon>
        <taxon>Fungi incertae sedis</taxon>
        <taxon>Zoopagomycota</taxon>
        <taxon>Kickxellomycotina</taxon>
        <taxon>Kickxellomycetes</taxon>
        <taxon>Kickxellales</taxon>
        <taxon>Kickxellaceae</taxon>
        <taxon>Kickxella</taxon>
    </lineage>
</organism>
<evidence type="ECO:0000313" key="2">
    <source>
        <dbReference type="Proteomes" id="UP001150581"/>
    </source>
</evidence>
<evidence type="ECO:0000313" key="1">
    <source>
        <dbReference type="EMBL" id="KAJ1890305.1"/>
    </source>
</evidence>
<sequence length="436" mass="47567">MNNYKLFPSNHQISRDTASNASIGTGPGLSKRRRRPPYSYTALIAQAIIISTTKQLTLREIYDSINRMYPQICQGPDVGWQNTIRHNLSLNQCFQRIPRHQLSPSQSSRLRGKGSYWTVDVELMDPNTRKRLEEAVASGTSAIMTAMEVPATAVVPSSNEQSRHVRKKTKTSHSATSSESSDLLLPNISMPVGANKVLSVASQSYRQSANSNRSPYLIYDRDNIQYVSPAIQSSSPYFQSSMNSPISTTMPAIESKHMSSPIPRGHFSDSRMDLPPMLPSLSSVMPHGLQSGGRYYSRIALKRCESGTVRSDISQDSRVSSANMWDSGSDSPPPMDNAGLSTMTYANSHNLFGTTILCARSTARSQTQGQNQGGRGGLGSDNSLPQASSLSASLYRRSPYSLSPASTVMPLNDSCANSDSKDASDSEKLSINHLLN</sequence>
<dbReference type="EMBL" id="JANBPG010001367">
    <property type="protein sequence ID" value="KAJ1890305.1"/>
    <property type="molecule type" value="Genomic_DNA"/>
</dbReference>
<protein>
    <submittedName>
        <fullName evidence="1">Uncharacterized protein</fullName>
    </submittedName>
</protein>
<reference evidence="1" key="1">
    <citation type="submission" date="2022-07" db="EMBL/GenBank/DDBJ databases">
        <title>Phylogenomic reconstructions and comparative analyses of Kickxellomycotina fungi.</title>
        <authorList>
            <person name="Reynolds N.K."/>
            <person name="Stajich J.E."/>
            <person name="Barry K."/>
            <person name="Grigoriev I.V."/>
            <person name="Crous P."/>
            <person name="Smith M.E."/>
        </authorList>
    </citation>
    <scope>NUCLEOTIDE SEQUENCE</scope>
    <source>
        <strain evidence="1">Benny 63K</strain>
    </source>
</reference>
<proteinExistence type="predicted"/>
<gene>
    <name evidence="1" type="ORF">LPJ66_007566</name>
</gene>
<keyword evidence="2" id="KW-1185">Reference proteome</keyword>
<accession>A0ACC1I8L3</accession>
<dbReference type="Proteomes" id="UP001150581">
    <property type="component" value="Unassembled WGS sequence"/>
</dbReference>
<name>A0ACC1I8L3_9FUNG</name>